<geneLocation type="plasmid" evidence="2">
    <name>unnamed1</name>
</geneLocation>
<dbReference type="Proteomes" id="UP000295294">
    <property type="component" value="Plasmid unnamed1"/>
</dbReference>
<dbReference type="PANTHER" id="PTHR40260:SF2">
    <property type="entry name" value="BLR8190 PROTEIN"/>
    <property type="match status" value="1"/>
</dbReference>
<evidence type="ECO:0000259" key="1">
    <source>
        <dbReference type="Pfam" id="PF07110"/>
    </source>
</evidence>
<evidence type="ECO:0000313" key="3">
    <source>
        <dbReference type="Proteomes" id="UP000295294"/>
    </source>
</evidence>
<dbReference type="GO" id="GO:0016491">
    <property type="term" value="F:oxidoreductase activity"/>
    <property type="evidence" value="ECO:0007669"/>
    <property type="project" value="InterPro"/>
</dbReference>
<evidence type="ECO:0000313" key="2">
    <source>
        <dbReference type="EMBL" id="QBY55115.1"/>
    </source>
</evidence>
<dbReference type="InterPro" id="IPR011008">
    <property type="entry name" value="Dimeric_a/b-barrel"/>
</dbReference>
<organism evidence="2 3">
    <name type="scientific">Cupriavidus oxalaticus</name>
    <dbReference type="NCBI Taxonomy" id="96344"/>
    <lineage>
        <taxon>Bacteria</taxon>
        <taxon>Pseudomonadati</taxon>
        <taxon>Pseudomonadota</taxon>
        <taxon>Betaproteobacteria</taxon>
        <taxon>Burkholderiales</taxon>
        <taxon>Burkholderiaceae</taxon>
        <taxon>Cupriavidus</taxon>
    </lineage>
</organism>
<dbReference type="OrthoDB" id="5343971at2"/>
<dbReference type="InterPro" id="IPR009799">
    <property type="entry name" value="EthD_dom"/>
</dbReference>
<dbReference type="NCBIfam" id="TIGR02118">
    <property type="entry name" value="EthD family reductase"/>
    <property type="match status" value="1"/>
</dbReference>
<dbReference type="SUPFAM" id="SSF54909">
    <property type="entry name" value="Dimeric alpha+beta barrel"/>
    <property type="match status" value="1"/>
</dbReference>
<protein>
    <submittedName>
        <fullName evidence="2">EthD family reductase</fullName>
    </submittedName>
</protein>
<feature type="domain" description="EthD" evidence="1">
    <location>
        <begin position="13"/>
        <end position="89"/>
    </location>
</feature>
<gene>
    <name evidence="2" type="ORF">E0W60_28645</name>
</gene>
<name>A0A4P7LH60_9BURK</name>
<proteinExistence type="predicted"/>
<keyword evidence="2" id="KW-0614">Plasmid</keyword>
<accession>A0A4P7LH60</accession>
<dbReference type="RefSeq" id="WP_133098062.1">
    <property type="nucleotide sequence ID" value="NZ_CP038636.1"/>
</dbReference>
<sequence length="102" mass="10714">MAKLVALYKKPDDKAAFDSYYFSKHVPLAKKIPGLRAYEVSDGSVATPLGESPFHLVALLSFDSLEAIQQGLASPEGAATAADLANFAGAGVDLLIFDTKAV</sequence>
<dbReference type="PANTHER" id="PTHR40260">
    <property type="entry name" value="BLR8190 PROTEIN"/>
    <property type="match status" value="1"/>
</dbReference>
<dbReference type="EMBL" id="CP038636">
    <property type="protein sequence ID" value="QBY55115.1"/>
    <property type="molecule type" value="Genomic_DNA"/>
</dbReference>
<dbReference type="KEGG" id="cox:E0W60_28645"/>
<reference evidence="2 3" key="1">
    <citation type="submission" date="2019-03" db="EMBL/GenBank/DDBJ databases">
        <title>Efficiently degradation of phenoxyalkanoic acid herbicides by Cupriavidus oxalaticus strain X32.</title>
        <authorList>
            <person name="Sheng X."/>
        </authorList>
    </citation>
    <scope>NUCLEOTIDE SEQUENCE [LARGE SCALE GENOMIC DNA]</scope>
    <source>
        <strain evidence="2 3">X32</strain>
        <plasmid evidence="2 3">unnamed1</plasmid>
    </source>
</reference>
<dbReference type="Pfam" id="PF07110">
    <property type="entry name" value="EthD"/>
    <property type="match status" value="1"/>
</dbReference>
<dbReference type="Gene3D" id="3.30.70.100">
    <property type="match status" value="1"/>
</dbReference>
<dbReference type="AlphaFoldDB" id="A0A4P7LH60"/>